<evidence type="ECO:0000256" key="1">
    <source>
        <dbReference type="ARBA" id="ARBA00004141"/>
    </source>
</evidence>
<keyword evidence="6" id="KW-0109">Calcium transport</keyword>
<dbReference type="EMBL" id="JAXCGZ010014037">
    <property type="protein sequence ID" value="KAK7071708.1"/>
    <property type="molecule type" value="Genomic_DNA"/>
</dbReference>
<keyword evidence="16" id="KW-0739">Sodium transport</keyword>
<dbReference type="PANTHER" id="PTHR10846">
    <property type="entry name" value="SODIUM/POTASSIUM/CALCIUM EXCHANGER"/>
    <property type="match status" value="1"/>
</dbReference>
<dbReference type="GO" id="GO:0005886">
    <property type="term" value="C:plasma membrane"/>
    <property type="evidence" value="ECO:0007669"/>
    <property type="project" value="TreeGrafter"/>
</dbReference>
<evidence type="ECO:0000256" key="15">
    <source>
        <dbReference type="ARBA" id="ARBA00023136"/>
    </source>
</evidence>
<keyword evidence="12 17" id="KW-1133">Transmembrane helix</keyword>
<evidence type="ECO:0000313" key="19">
    <source>
        <dbReference type="EMBL" id="KAK7071708.1"/>
    </source>
</evidence>
<evidence type="ECO:0000256" key="17">
    <source>
        <dbReference type="SAM" id="Phobius"/>
    </source>
</evidence>
<evidence type="ECO:0000256" key="9">
    <source>
        <dbReference type="ARBA" id="ARBA00022837"/>
    </source>
</evidence>
<feature type="transmembrane region" description="Helical" evidence="17">
    <location>
        <begin position="87"/>
        <end position="109"/>
    </location>
</feature>
<keyword evidence="20" id="KW-1185">Reference proteome</keyword>
<evidence type="ECO:0000256" key="4">
    <source>
        <dbReference type="ARBA" id="ARBA00022449"/>
    </source>
</evidence>
<dbReference type="FunFam" id="1.20.1420.30:FF:000009">
    <property type="entry name" value="sodium/potassium/calcium exchanger 5 isoform X2"/>
    <property type="match status" value="1"/>
</dbReference>
<evidence type="ECO:0000313" key="20">
    <source>
        <dbReference type="Proteomes" id="UP001381693"/>
    </source>
</evidence>
<dbReference type="Pfam" id="PF01699">
    <property type="entry name" value="Na_Ca_ex"/>
    <property type="match status" value="1"/>
</dbReference>
<comment type="subcellular location">
    <subcellularLocation>
        <location evidence="1">Membrane</location>
        <topology evidence="1">Multi-pass membrane protein</topology>
    </subcellularLocation>
</comment>
<comment type="similarity">
    <text evidence="2">Belongs to the Ca(2+):cation antiporter (CaCA) (TC 2.A.19) family. SLC24A subfamily.</text>
</comment>
<dbReference type="AlphaFoldDB" id="A0AAN9A1N1"/>
<feature type="non-terminal residue" evidence="19">
    <location>
        <position position="1"/>
    </location>
</feature>
<feature type="domain" description="Sodium/calcium exchanger membrane region" evidence="18">
    <location>
        <begin position="52"/>
        <end position="141"/>
    </location>
</feature>
<dbReference type="GO" id="GO:0015293">
    <property type="term" value="F:symporter activity"/>
    <property type="evidence" value="ECO:0007669"/>
    <property type="project" value="UniProtKB-KW"/>
</dbReference>
<dbReference type="PANTHER" id="PTHR10846:SF72">
    <property type="entry name" value="SODIUM_POTASSIUM_CALCIUM EXCHANGER NCKX30C"/>
    <property type="match status" value="1"/>
</dbReference>
<evidence type="ECO:0000256" key="12">
    <source>
        <dbReference type="ARBA" id="ARBA00022989"/>
    </source>
</evidence>
<keyword evidence="4" id="KW-0050">Antiport</keyword>
<dbReference type="InterPro" id="IPR044880">
    <property type="entry name" value="NCX_ion-bd_dom_sf"/>
</dbReference>
<evidence type="ECO:0000256" key="10">
    <source>
        <dbReference type="ARBA" id="ARBA00022847"/>
    </source>
</evidence>
<reference evidence="19 20" key="1">
    <citation type="submission" date="2023-11" db="EMBL/GenBank/DDBJ databases">
        <title>Halocaridina rubra genome assembly.</title>
        <authorList>
            <person name="Smith C."/>
        </authorList>
    </citation>
    <scope>NUCLEOTIDE SEQUENCE [LARGE SCALE GENOMIC DNA]</scope>
    <source>
        <strain evidence="19">EP-1</strain>
        <tissue evidence="19">Whole</tissue>
    </source>
</reference>
<gene>
    <name evidence="19" type="primary">NCKX30C</name>
    <name evidence="19" type="ORF">SK128_021330</name>
</gene>
<keyword evidence="11" id="KW-0630">Potassium</keyword>
<keyword evidence="10" id="KW-0769">Symport</keyword>
<keyword evidence="8" id="KW-0732">Signal</keyword>
<keyword evidence="5" id="KW-0633">Potassium transport</keyword>
<organism evidence="19 20">
    <name type="scientific">Halocaridina rubra</name>
    <name type="common">Hawaiian red shrimp</name>
    <dbReference type="NCBI Taxonomy" id="373956"/>
    <lineage>
        <taxon>Eukaryota</taxon>
        <taxon>Metazoa</taxon>
        <taxon>Ecdysozoa</taxon>
        <taxon>Arthropoda</taxon>
        <taxon>Crustacea</taxon>
        <taxon>Multicrustacea</taxon>
        <taxon>Malacostraca</taxon>
        <taxon>Eumalacostraca</taxon>
        <taxon>Eucarida</taxon>
        <taxon>Decapoda</taxon>
        <taxon>Pleocyemata</taxon>
        <taxon>Caridea</taxon>
        <taxon>Atyoidea</taxon>
        <taxon>Atyidae</taxon>
        <taxon>Halocaridina</taxon>
    </lineage>
</organism>
<keyword evidence="7 17" id="KW-0812">Transmembrane</keyword>
<proteinExistence type="inferred from homology"/>
<keyword evidence="15 17" id="KW-0472">Membrane</keyword>
<dbReference type="Gene3D" id="1.20.1420.30">
    <property type="entry name" value="NCX, central ion-binding region"/>
    <property type="match status" value="1"/>
</dbReference>
<evidence type="ECO:0000256" key="16">
    <source>
        <dbReference type="ARBA" id="ARBA00023201"/>
    </source>
</evidence>
<evidence type="ECO:0000256" key="2">
    <source>
        <dbReference type="ARBA" id="ARBA00005364"/>
    </source>
</evidence>
<evidence type="ECO:0000256" key="7">
    <source>
        <dbReference type="ARBA" id="ARBA00022692"/>
    </source>
</evidence>
<keyword evidence="9" id="KW-0106">Calcium</keyword>
<feature type="transmembrane region" description="Helical" evidence="17">
    <location>
        <begin position="52"/>
        <end position="75"/>
    </location>
</feature>
<comment type="caution">
    <text evidence="19">The sequence shown here is derived from an EMBL/GenBank/DDBJ whole genome shotgun (WGS) entry which is preliminary data.</text>
</comment>
<dbReference type="GO" id="GO:0008273">
    <property type="term" value="F:calcium, potassium:sodium antiporter activity"/>
    <property type="evidence" value="ECO:0007669"/>
    <property type="project" value="TreeGrafter"/>
</dbReference>
<evidence type="ECO:0000256" key="6">
    <source>
        <dbReference type="ARBA" id="ARBA00022568"/>
    </source>
</evidence>
<feature type="transmembrane region" description="Helical" evidence="17">
    <location>
        <begin position="24"/>
        <end position="40"/>
    </location>
</feature>
<evidence type="ECO:0000256" key="3">
    <source>
        <dbReference type="ARBA" id="ARBA00022448"/>
    </source>
</evidence>
<evidence type="ECO:0000256" key="8">
    <source>
        <dbReference type="ARBA" id="ARBA00022729"/>
    </source>
</evidence>
<keyword evidence="13" id="KW-0915">Sodium</keyword>
<evidence type="ECO:0000256" key="5">
    <source>
        <dbReference type="ARBA" id="ARBA00022538"/>
    </source>
</evidence>
<name>A0AAN9A1N1_HALRR</name>
<sequence length="166" mass="18269">AEGDDDDDTKPIDLSWPDTCRKRITYIIVAPLIFPLWITLPDTRTPRGKRFFFVTFIGSIVWIAIFSYLMVWWATLVGKTLNIDSEVMGLTILAAGTSVPDLITSVIVARKGFGDMAVSSSVGSNLFDVTCGLPIPWLLHALTQVIGNFINKTPNPFSINPIPVNS</sequence>
<keyword evidence="14" id="KW-0406">Ion transport</keyword>
<keyword evidence="3" id="KW-0813">Transport</keyword>
<evidence type="ECO:0000256" key="14">
    <source>
        <dbReference type="ARBA" id="ARBA00023065"/>
    </source>
</evidence>
<dbReference type="InterPro" id="IPR004481">
    <property type="entry name" value="K/Na/Ca-exchanger"/>
</dbReference>
<dbReference type="GO" id="GO:0005262">
    <property type="term" value="F:calcium channel activity"/>
    <property type="evidence" value="ECO:0007669"/>
    <property type="project" value="TreeGrafter"/>
</dbReference>
<dbReference type="Proteomes" id="UP001381693">
    <property type="component" value="Unassembled WGS sequence"/>
</dbReference>
<feature type="non-terminal residue" evidence="19">
    <location>
        <position position="166"/>
    </location>
</feature>
<accession>A0AAN9A1N1</accession>
<protein>
    <submittedName>
        <fullName evidence="19">Sodium/potassium/calcium exchanger Nckx30C</fullName>
    </submittedName>
</protein>
<dbReference type="InterPro" id="IPR004837">
    <property type="entry name" value="NaCa_Exmemb"/>
</dbReference>
<evidence type="ECO:0000256" key="11">
    <source>
        <dbReference type="ARBA" id="ARBA00022958"/>
    </source>
</evidence>
<evidence type="ECO:0000256" key="13">
    <source>
        <dbReference type="ARBA" id="ARBA00023053"/>
    </source>
</evidence>
<evidence type="ECO:0000259" key="18">
    <source>
        <dbReference type="Pfam" id="PF01699"/>
    </source>
</evidence>
<dbReference type="GO" id="GO:0006874">
    <property type="term" value="P:intracellular calcium ion homeostasis"/>
    <property type="evidence" value="ECO:0007669"/>
    <property type="project" value="TreeGrafter"/>
</dbReference>